<evidence type="ECO:0000313" key="4">
    <source>
        <dbReference type="EMBL" id="KAE9353851.1"/>
    </source>
</evidence>
<evidence type="ECO:0000313" key="5">
    <source>
        <dbReference type="Proteomes" id="UP000429607"/>
    </source>
</evidence>
<comment type="caution">
    <text evidence="2">The sequence shown here is derived from an EMBL/GenBank/DDBJ whole genome shotgun (WGS) entry which is preliminary data.</text>
</comment>
<evidence type="ECO:0000313" key="6">
    <source>
        <dbReference type="Proteomes" id="UP000434957"/>
    </source>
</evidence>
<evidence type="ECO:0000313" key="2">
    <source>
        <dbReference type="EMBL" id="KAE9042933.1"/>
    </source>
</evidence>
<gene>
    <name evidence="3" type="ORF">PR001_g3523</name>
    <name evidence="2" type="ORF">PR002_g3620</name>
    <name evidence="4" type="ORF">PR003_g3652</name>
</gene>
<reference evidence="5 7" key="1">
    <citation type="submission" date="2018-09" db="EMBL/GenBank/DDBJ databases">
        <title>Genomic investigation of the strawberry pathogen Phytophthora fragariae indicates pathogenicity is determined by transcriptional variation in three key races.</title>
        <authorList>
            <person name="Adams T.M."/>
            <person name="Armitage A.D."/>
            <person name="Sobczyk M.K."/>
            <person name="Bates H.J."/>
            <person name="Dunwell J.M."/>
            <person name="Nellist C.F."/>
            <person name="Harrison R.J."/>
        </authorList>
    </citation>
    <scope>NUCLEOTIDE SEQUENCE [LARGE SCALE GENOMIC DNA]</scope>
    <source>
        <strain evidence="3 5">SCRP249</strain>
        <strain evidence="2 7">SCRP324</strain>
        <strain evidence="4 6">SCRP333</strain>
    </source>
</reference>
<dbReference type="Proteomes" id="UP000434957">
    <property type="component" value="Unassembled WGS sequence"/>
</dbReference>
<feature type="region of interest" description="Disordered" evidence="1">
    <location>
        <begin position="159"/>
        <end position="182"/>
    </location>
</feature>
<evidence type="ECO:0000313" key="7">
    <source>
        <dbReference type="Proteomes" id="UP000435112"/>
    </source>
</evidence>
<dbReference type="EMBL" id="QXFU01000135">
    <property type="protein sequence ID" value="KAE9042933.1"/>
    <property type="molecule type" value="Genomic_DNA"/>
</dbReference>
<feature type="compositionally biased region" description="Low complexity" evidence="1">
    <location>
        <begin position="159"/>
        <end position="172"/>
    </location>
</feature>
<dbReference type="Proteomes" id="UP000429607">
    <property type="component" value="Unassembled WGS sequence"/>
</dbReference>
<feature type="region of interest" description="Disordered" evidence="1">
    <location>
        <begin position="92"/>
        <end position="116"/>
    </location>
</feature>
<dbReference type="AlphaFoldDB" id="A0A6A3NMT1"/>
<accession>A0A6A3NMT1</accession>
<evidence type="ECO:0000256" key="1">
    <source>
        <dbReference type="SAM" id="MobiDB-lite"/>
    </source>
</evidence>
<organism evidence="2 7">
    <name type="scientific">Phytophthora rubi</name>
    <dbReference type="NCBI Taxonomy" id="129364"/>
    <lineage>
        <taxon>Eukaryota</taxon>
        <taxon>Sar</taxon>
        <taxon>Stramenopiles</taxon>
        <taxon>Oomycota</taxon>
        <taxon>Peronosporomycetes</taxon>
        <taxon>Peronosporales</taxon>
        <taxon>Peronosporaceae</taxon>
        <taxon>Phytophthora</taxon>
    </lineage>
</organism>
<protein>
    <submittedName>
        <fullName evidence="2">Uncharacterized protein</fullName>
    </submittedName>
</protein>
<name>A0A6A3NMT1_9STRA</name>
<proteinExistence type="predicted"/>
<dbReference type="Proteomes" id="UP000435112">
    <property type="component" value="Unassembled WGS sequence"/>
</dbReference>
<dbReference type="EMBL" id="QXFV01000133">
    <property type="protein sequence ID" value="KAE9049227.1"/>
    <property type="molecule type" value="Genomic_DNA"/>
</dbReference>
<evidence type="ECO:0000313" key="3">
    <source>
        <dbReference type="EMBL" id="KAE9049227.1"/>
    </source>
</evidence>
<sequence>MSSITRFALSPTNLTEDTCVLHSCWQSDVSLVPSAATIRGRHEPASGSCAECDTDCSESSLPGIATRGFNVVVVNVAGDSVAEDSVAGDNVAGDSVTGGNDEVVDGASAVSGKSGSNHHGPCLAAFAWSESSSISSQSSGSIKKSSASGMHAKSDVCSMECSSSLGPSSSSSKPVGCASEQA</sequence>
<keyword evidence="6" id="KW-1185">Reference proteome</keyword>
<dbReference type="EMBL" id="QXFT01000130">
    <property type="protein sequence ID" value="KAE9353851.1"/>
    <property type="molecule type" value="Genomic_DNA"/>
</dbReference>